<dbReference type="InterPro" id="IPR036259">
    <property type="entry name" value="MFS_trans_sf"/>
</dbReference>
<feature type="transmembrane region" description="Helical" evidence="4">
    <location>
        <begin position="219"/>
        <end position="242"/>
    </location>
</feature>
<dbReference type="SUPFAM" id="SSF103473">
    <property type="entry name" value="MFS general substrate transporter"/>
    <property type="match status" value="1"/>
</dbReference>
<feature type="transmembrane region" description="Helical" evidence="4">
    <location>
        <begin position="172"/>
        <end position="191"/>
    </location>
</feature>
<evidence type="ECO:0000313" key="6">
    <source>
        <dbReference type="EMBL" id="EHY31805.1"/>
    </source>
</evidence>
<dbReference type="Gene3D" id="1.20.1250.20">
    <property type="entry name" value="MFS general substrate transporter like domains"/>
    <property type="match status" value="1"/>
</dbReference>
<keyword evidence="3 4" id="KW-0472">Membrane</keyword>
<dbReference type="HOGENOM" id="CLU_040020_0_0_4"/>
<feature type="non-terminal residue" evidence="6">
    <location>
        <position position="280"/>
    </location>
</feature>
<feature type="domain" description="Major facilitator superfamily (MFS) profile" evidence="5">
    <location>
        <begin position="12"/>
        <end position="280"/>
    </location>
</feature>
<dbReference type="RefSeq" id="WP_008541512.1">
    <property type="nucleotide sequence ID" value="NZ_JH604922.1"/>
</dbReference>
<keyword evidence="2 4" id="KW-1133">Transmembrane helix</keyword>
<dbReference type="PANTHER" id="PTHR23518">
    <property type="entry name" value="C-METHYLTRANSFERASE"/>
    <property type="match status" value="1"/>
</dbReference>
<keyword evidence="1 4" id="KW-0812">Transmembrane</keyword>
<proteinExistence type="predicted"/>
<dbReference type="AlphaFoldDB" id="H3KDK8"/>
<evidence type="ECO:0000256" key="1">
    <source>
        <dbReference type="ARBA" id="ARBA00022692"/>
    </source>
</evidence>
<dbReference type="InterPro" id="IPR020846">
    <property type="entry name" value="MFS_dom"/>
</dbReference>
<reference evidence="6 7" key="1">
    <citation type="submission" date="2011-11" db="EMBL/GenBank/DDBJ databases">
        <authorList>
            <person name="Weinstock G."/>
            <person name="Sodergren E."/>
            <person name="Clifton S."/>
            <person name="Fulton L."/>
            <person name="Fulton B."/>
            <person name="Courtney L."/>
            <person name="Fronick C."/>
            <person name="Harrison M."/>
            <person name="Strong C."/>
            <person name="Farmer C."/>
            <person name="Delahaunty K."/>
            <person name="Markovic C."/>
            <person name="Hall O."/>
            <person name="Minx P."/>
            <person name="Tomlinson C."/>
            <person name="Mitreva M."/>
            <person name="Hou S."/>
            <person name="Chen J."/>
            <person name="Wollam A."/>
            <person name="Pepin K.H."/>
            <person name="Johnson M."/>
            <person name="Bhonagiri V."/>
            <person name="Zhang X."/>
            <person name="Suruliraj S."/>
            <person name="Warren W."/>
            <person name="Chinwalla A."/>
            <person name="Mardis E.R."/>
            <person name="Wilson R.K."/>
        </authorList>
    </citation>
    <scope>NUCLEOTIDE SEQUENCE [LARGE SCALE GENOMIC DNA]</scope>
    <source>
        <strain evidence="6 7">YIT 11816</strain>
    </source>
</reference>
<sequence>MSASPLRRIPRTVWVLGFVSLLMDVSSEMIHAVLPLFMVQVLAADVFWVGLIEGAAEAVALAAKVFSGVIADRFGRHKVLVFAGYALGVLSKPVFAIADTVTTVFFARFADRIGKGVRGAPRDAIIADVSPKELLGASYGLRQSLDAAGAFVGPAIAAALLFTLTEDAFRTIFWLALIPGALCLMLILAGVENPKTPEVSGPRKPLPITREGLKRLTPAFRAVLVLGVLFSLARFSNAFIVLRAADAGIANAWIPLVMVGMNLVFSASSYRTDRSNRIYS</sequence>
<evidence type="ECO:0000256" key="4">
    <source>
        <dbReference type="SAM" id="Phobius"/>
    </source>
</evidence>
<evidence type="ECO:0000256" key="3">
    <source>
        <dbReference type="ARBA" id="ARBA00023136"/>
    </source>
</evidence>
<dbReference type="OrthoDB" id="9803985at2"/>
<evidence type="ECO:0000256" key="2">
    <source>
        <dbReference type="ARBA" id="ARBA00022989"/>
    </source>
</evidence>
<accession>H3KDK8</accession>
<dbReference type="Pfam" id="PF07690">
    <property type="entry name" value="MFS_1"/>
    <property type="match status" value="1"/>
</dbReference>
<dbReference type="GO" id="GO:0022857">
    <property type="term" value="F:transmembrane transporter activity"/>
    <property type="evidence" value="ECO:0007669"/>
    <property type="project" value="InterPro"/>
</dbReference>
<feature type="transmembrane region" description="Helical" evidence="4">
    <location>
        <begin position="147"/>
        <end position="165"/>
    </location>
</feature>
<keyword evidence="7" id="KW-1185">Reference proteome</keyword>
<dbReference type="EMBL" id="AFBQ01000112">
    <property type="protein sequence ID" value="EHY31805.1"/>
    <property type="molecule type" value="Genomic_DNA"/>
</dbReference>
<protein>
    <recommendedName>
        <fullName evidence="5">Major facilitator superfamily (MFS) profile domain-containing protein</fullName>
    </recommendedName>
</protein>
<dbReference type="Proteomes" id="UP000004956">
    <property type="component" value="Unassembled WGS sequence"/>
</dbReference>
<evidence type="ECO:0000259" key="5">
    <source>
        <dbReference type="PROSITE" id="PS50850"/>
    </source>
</evidence>
<dbReference type="PANTHER" id="PTHR23518:SF2">
    <property type="entry name" value="MAJOR FACILITATOR SUPERFAMILY TRANSPORTER"/>
    <property type="match status" value="1"/>
</dbReference>
<evidence type="ECO:0000313" key="7">
    <source>
        <dbReference type="Proteomes" id="UP000004956"/>
    </source>
</evidence>
<gene>
    <name evidence="6" type="ORF">HMPREF9440_00817</name>
</gene>
<name>H3KDK8_9BURK</name>
<dbReference type="CDD" id="cd17370">
    <property type="entry name" value="MFS_MJ1317_like"/>
    <property type="match status" value="1"/>
</dbReference>
<feature type="transmembrane region" description="Helical" evidence="4">
    <location>
        <begin position="12"/>
        <end position="34"/>
    </location>
</feature>
<organism evidence="6 7">
    <name type="scientific">Sutterella parvirubra YIT 11816</name>
    <dbReference type="NCBI Taxonomy" id="762967"/>
    <lineage>
        <taxon>Bacteria</taxon>
        <taxon>Pseudomonadati</taxon>
        <taxon>Pseudomonadota</taxon>
        <taxon>Betaproteobacteria</taxon>
        <taxon>Burkholderiales</taxon>
        <taxon>Sutterellaceae</taxon>
        <taxon>Sutterella</taxon>
    </lineage>
</organism>
<dbReference type="PROSITE" id="PS50850">
    <property type="entry name" value="MFS"/>
    <property type="match status" value="1"/>
</dbReference>
<comment type="caution">
    <text evidence="6">The sequence shown here is derived from an EMBL/GenBank/DDBJ whole genome shotgun (WGS) entry which is preliminary data.</text>
</comment>
<dbReference type="InterPro" id="IPR011701">
    <property type="entry name" value="MFS"/>
</dbReference>
<feature type="transmembrane region" description="Helical" evidence="4">
    <location>
        <begin position="79"/>
        <end position="98"/>
    </location>
</feature>
<dbReference type="STRING" id="762967.HMPREF9440_00817"/>
<feature type="transmembrane region" description="Helical" evidence="4">
    <location>
        <begin position="46"/>
        <end position="67"/>
    </location>
</feature>
<feature type="transmembrane region" description="Helical" evidence="4">
    <location>
        <begin position="249"/>
        <end position="270"/>
    </location>
</feature>